<keyword evidence="2" id="KW-1185">Reference proteome</keyword>
<name>A0ABW8YI02_9SPHN</name>
<sequence>MPARPVRSVLPRWVLPLLIPASLSGCGSSEPERFCGASFCLKDVPPQAVSRAPTPHDFAVYRLATTAGPLTIYEGNHPPDVSRSLDDFHTLADGRLRAIQRIDENVAITFVNVRPDQPRYVVISLPCRTGICQIDRIAARLIAR</sequence>
<dbReference type="Proteomes" id="UP001629244">
    <property type="component" value="Unassembled WGS sequence"/>
</dbReference>
<evidence type="ECO:0008006" key="3">
    <source>
        <dbReference type="Google" id="ProtNLM"/>
    </source>
</evidence>
<accession>A0ABW8YI02</accession>
<dbReference type="PROSITE" id="PS51257">
    <property type="entry name" value="PROKAR_LIPOPROTEIN"/>
    <property type="match status" value="1"/>
</dbReference>
<evidence type="ECO:0000313" key="2">
    <source>
        <dbReference type="Proteomes" id="UP001629244"/>
    </source>
</evidence>
<gene>
    <name evidence="1" type="ORF">ABS767_02860</name>
</gene>
<evidence type="ECO:0000313" key="1">
    <source>
        <dbReference type="EMBL" id="MFL9839894.1"/>
    </source>
</evidence>
<reference evidence="1 2" key="1">
    <citation type="submission" date="2024-06" db="EMBL/GenBank/DDBJ databases">
        <authorList>
            <person name="Kaempfer P."/>
            <person name="Viver T."/>
        </authorList>
    </citation>
    <scope>NUCLEOTIDE SEQUENCE [LARGE SCALE GENOMIC DNA]</scope>
    <source>
        <strain evidence="1 2">ST-64</strain>
    </source>
</reference>
<dbReference type="RefSeq" id="WP_408076856.1">
    <property type="nucleotide sequence ID" value="NZ_JBELQC010000001.1"/>
</dbReference>
<proteinExistence type="predicted"/>
<dbReference type="EMBL" id="JBELQC010000001">
    <property type="protein sequence ID" value="MFL9839894.1"/>
    <property type="molecule type" value="Genomic_DNA"/>
</dbReference>
<comment type="caution">
    <text evidence="1">The sequence shown here is derived from an EMBL/GenBank/DDBJ whole genome shotgun (WGS) entry which is preliminary data.</text>
</comment>
<organism evidence="1 2">
    <name type="scientific">Sphingomonas plantiphila</name>
    <dbReference type="NCBI Taxonomy" id="3163295"/>
    <lineage>
        <taxon>Bacteria</taxon>
        <taxon>Pseudomonadati</taxon>
        <taxon>Pseudomonadota</taxon>
        <taxon>Alphaproteobacteria</taxon>
        <taxon>Sphingomonadales</taxon>
        <taxon>Sphingomonadaceae</taxon>
        <taxon>Sphingomonas</taxon>
    </lineage>
</organism>
<protein>
    <recommendedName>
        <fullName evidence="3">Lipoprotein</fullName>
    </recommendedName>
</protein>